<feature type="compositionally biased region" description="Pro residues" evidence="1">
    <location>
        <begin position="244"/>
        <end position="256"/>
    </location>
</feature>
<feature type="region of interest" description="Disordered" evidence="1">
    <location>
        <begin position="348"/>
        <end position="449"/>
    </location>
</feature>
<sequence length="685" mass="70311">MEAAELAEQGGNCKENPEGLKGEPGESGLDGAPGENGIDKLALPRVNLDPLGNLVFLALQGQLVFQGGMGSSGASGLPGPPGKPGSPGKFVGGEEGSADFQCPLNCPAGAKGPQGLQGIKGHKGRAGVLGEPGSIGKSVSSAEWIHTVKHPYMYMWRNPYHSGPAKTRACSQHAASQMKGVLRSQVHGEEDEKGPRGEIGISGEQGIPGPPGPMGLRGYPGMMGPKGEAVRPRGYKGINGPVGIPGPPGEEGPKGPPGEAGDKGDKGSRGITGPQGAVGKKGENGGPGLAGRPGAPGPQGMRDYPAAQGQKEDLEDMASLDLGVTLACKAPQDLWVSLVFLVRLGDRGQRGAVGPQGVVGKPGGQGERGPMGVPGAQGLGGTKGDKGFQGKGGSKGDDGDPGVEGLAGENGDKGMSGEPGPKGQQGIRGETGHNGPTGDPGKPGDGRDASDQHIIEVVLKMLQERLAAVAVSAKRAVLGGAGVMGPPGAPGPPGSPGSQGQHGLPGSRGIPGMFGGPGQEREDLREKEEILVNPIQEHQDPPEYQVLLVLMVWLGTVGTASEDPRDQPERRGTPVRRVQGVSQGSARRPCAWLRRRTPPPDYRRRAASKDPTFRDLLSIRAAQHLERGGRKKRGRETTPLSRDPRNTLLAHGTWGASLTVALGPGDTCKQGHRMIDARCSIENSC</sequence>
<dbReference type="InterPro" id="IPR008160">
    <property type="entry name" value="Collagen"/>
</dbReference>
<feature type="region of interest" description="Disordered" evidence="1">
    <location>
        <begin position="1"/>
        <end position="36"/>
    </location>
</feature>
<keyword evidence="3" id="KW-1185">Reference proteome</keyword>
<evidence type="ECO:0000313" key="3">
    <source>
        <dbReference type="Proteomes" id="UP000518266"/>
    </source>
</evidence>
<reference evidence="2 3" key="1">
    <citation type="submission" date="2020-03" db="EMBL/GenBank/DDBJ databases">
        <title>Dissostichus mawsoni Genome sequencing and assembly.</title>
        <authorList>
            <person name="Park H."/>
        </authorList>
    </citation>
    <scope>NUCLEOTIDE SEQUENCE [LARGE SCALE GENOMIC DNA]</scope>
    <source>
        <strain evidence="2">DM0001</strain>
        <tissue evidence="2">Muscle</tissue>
    </source>
</reference>
<feature type="compositionally biased region" description="Basic and acidic residues" evidence="1">
    <location>
        <begin position="562"/>
        <end position="572"/>
    </location>
</feature>
<feature type="region of interest" description="Disordered" evidence="1">
    <location>
        <begin position="484"/>
        <end position="522"/>
    </location>
</feature>
<dbReference type="GO" id="GO:0005615">
    <property type="term" value="C:extracellular space"/>
    <property type="evidence" value="ECO:0007669"/>
    <property type="project" value="TreeGrafter"/>
</dbReference>
<dbReference type="PANTHER" id="PTHR24023">
    <property type="entry name" value="COLLAGEN ALPHA"/>
    <property type="match status" value="1"/>
</dbReference>
<feature type="region of interest" description="Disordered" evidence="1">
    <location>
        <begin position="71"/>
        <end position="90"/>
    </location>
</feature>
<feature type="compositionally biased region" description="Basic and acidic residues" evidence="1">
    <location>
        <begin position="186"/>
        <end position="196"/>
    </location>
</feature>
<evidence type="ECO:0000256" key="1">
    <source>
        <dbReference type="SAM" id="MobiDB-lite"/>
    </source>
</evidence>
<protein>
    <recommendedName>
        <fullName evidence="4">Collagen alpha-2(IX) chain</fullName>
    </recommendedName>
</protein>
<dbReference type="AlphaFoldDB" id="A0A7J5X9N3"/>
<dbReference type="InterPro" id="IPR050149">
    <property type="entry name" value="Collagen_superfamily"/>
</dbReference>
<evidence type="ECO:0008006" key="4">
    <source>
        <dbReference type="Google" id="ProtNLM"/>
    </source>
</evidence>
<name>A0A7J5X9N3_DISMA</name>
<feature type="compositionally biased region" description="Low complexity" evidence="1">
    <location>
        <begin position="496"/>
        <end position="505"/>
    </location>
</feature>
<proteinExistence type="predicted"/>
<gene>
    <name evidence="2" type="ORF">F7725_024835</name>
</gene>
<dbReference type="GO" id="GO:0005594">
    <property type="term" value="C:collagen type IX trimer"/>
    <property type="evidence" value="ECO:0007669"/>
    <property type="project" value="TreeGrafter"/>
</dbReference>
<feature type="region of interest" description="Disordered" evidence="1">
    <location>
        <begin position="624"/>
        <end position="646"/>
    </location>
</feature>
<feature type="region of interest" description="Disordered" evidence="1">
    <location>
        <begin position="559"/>
        <end position="609"/>
    </location>
</feature>
<accession>A0A7J5X9N3</accession>
<dbReference type="GO" id="GO:0030198">
    <property type="term" value="P:extracellular matrix organization"/>
    <property type="evidence" value="ECO:0007669"/>
    <property type="project" value="TreeGrafter"/>
</dbReference>
<feature type="compositionally biased region" description="Basic and acidic residues" evidence="1">
    <location>
        <begin position="15"/>
        <end position="24"/>
    </location>
</feature>
<feature type="compositionally biased region" description="Basic and acidic residues" evidence="1">
    <location>
        <begin position="383"/>
        <end position="398"/>
    </location>
</feature>
<dbReference type="Pfam" id="PF01391">
    <property type="entry name" value="Collagen"/>
    <property type="match status" value="1"/>
</dbReference>
<evidence type="ECO:0000313" key="2">
    <source>
        <dbReference type="EMBL" id="KAF3833631.1"/>
    </source>
</evidence>
<comment type="caution">
    <text evidence="2">The sequence shown here is derived from an EMBL/GenBank/DDBJ whole genome shotgun (WGS) entry which is preliminary data.</text>
</comment>
<organism evidence="2 3">
    <name type="scientific">Dissostichus mawsoni</name>
    <name type="common">Antarctic cod</name>
    <dbReference type="NCBI Taxonomy" id="36200"/>
    <lineage>
        <taxon>Eukaryota</taxon>
        <taxon>Metazoa</taxon>
        <taxon>Chordata</taxon>
        <taxon>Craniata</taxon>
        <taxon>Vertebrata</taxon>
        <taxon>Euteleostomi</taxon>
        <taxon>Actinopterygii</taxon>
        <taxon>Neopterygii</taxon>
        <taxon>Teleostei</taxon>
        <taxon>Neoteleostei</taxon>
        <taxon>Acanthomorphata</taxon>
        <taxon>Eupercaria</taxon>
        <taxon>Perciformes</taxon>
        <taxon>Notothenioidei</taxon>
        <taxon>Nototheniidae</taxon>
        <taxon>Dissostichus</taxon>
    </lineage>
</organism>
<feature type="compositionally biased region" description="Gly residues" evidence="1">
    <location>
        <begin position="360"/>
        <end position="369"/>
    </location>
</feature>
<dbReference type="Proteomes" id="UP000518266">
    <property type="component" value="Unassembled WGS sequence"/>
</dbReference>
<dbReference type="GO" id="GO:0030020">
    <property type="term" value="F:extracellular matrix structural constituent conferring tensile strength"/>
    <property type="evidence" value="ECO:0007669"/>
    <property type="project" value="TreeGrafter"/>
</dbReference>
<dbReference type="PANTHER" id="PTHR24023:SF918">
    <property type="entry name" value="COLLAGEN ALPHA-1(IX) CHAIN"/>
    <property type="match status" value="1"/>
</dbReference>
<dbReference type="OrthoDB" id="8956848at2759"/>
<dbReference type="EMBL" id="JAAKFY010000026">
    <property type="protein sequence ID" value="KAF3833631.1"/>
    <property type="molecule type" value="Genomic_DNA"/>
</dbReference>
<feature type="region of interest" description="Disordered" evidence="1">
    <location>
        <begin position="183"/>
        <end position="305"/>
    </location>
</feature>